<organism evidence="1 2">
    <name type="scientific">Mesoterricola sediminis</name>
    <dbReference type="NCBI Taxonomy" id="2927980"/>
    <lineage>
        <taxon>Bacteria</taxon>
        <taxon>Pseudomonadati</taxon>
        <taxon>Acidobacteriota</taxon>
        <taxon>Holophagae</taxon>
        <taxon>Holophagales</taxon>
        <taxon>Holophagaceae</taxon>
        <taxon>Mesoterricola</taxon>
    </lineage>
</organism>
<evidence type="ECO:0000313" key="1">
    <source>
        <dbReference type="EMBL" id="BDU76266.1"/>
    </source>
</evidence>
<accession>A0AA48KBV0</accession>
<evidence type="ECO:0000313" key="2">
    <source>
        <dbReference type="Proteomes" id="UP001228113"/>
    </source>
</evidence>
<dbReference type="AlphaFoldDB" id="A0AA48KBV0"/>
<protein>
    <recommendedName>
        <fullName evidence="3">Ribbon-helix-helix protein, CopG family</fullName>
    </recommendedName>
</protein>
<dbReference type="Proteomes" id="UP001228113">
    <property type="component" value="Chromosome"/>
</dbReference>
<keyword evidence="2" id="KW-1185">Reference proteome</keyword>
<gene>
    <name evidence="1" type="ORF">METESE_12240</name>
</gene>
<dbReference type="EMBL" id="AP027081">
    <property type="protein sequence ID" value="BDU76266.1"/>
    <property type="molecule type" value="Genomic_DNA"/>
</dbReference>
<name>A0AA48KBV0_9BACT</name>
<reference evidence="1" key="1">
    <citation type="journal article" date="2023" name="Int. J. Syst. Evol. Microbiol.">
        <title>Mesoterricola silvestris gen. nov., sp. nov., Mesoterricola sediminis sp. nov., Geothrix oryzae sp. nov., Geothrix edaphica sp. nov., Geothrix rubra sp. nov., and Geothrix limicola sp. nov., six novel members of Acidobacteriota isolated from soils.</title>
        <authorList>
            <person name="Itoh H."/>
            <person name="Sugisawa Y."/>
            <person name="Mise K."/>
            <person name="Xu Z."/>
            <person name="Kuniyasu M."/>
            <person name="Ushijima N."/>
            <person name="Kawano K."/>
            <person name="Kobayashi E."/>
            <person name="Shiratori Y."/>
            <person name="Masuda Y."/>
            <person name="Senoo K."/>
        </authorList>
    </citation>
    <scope>NUCLEOTIDE SEQUENCE</scope>
    <source>
        <strain evidence="1">W786</strain>
    </source>
</reference>
<proteinExistence type="predicted"/>
<evidence type="ECO:0008006" key="3">
    <source>
        <dbReference type="Google" id="ProtNLM"/>
    </source>
</evidence>
<sequence length="51" mass="5693">MRAPLITVSIWIPISLLIQINRDARDRGMSRDAWIKAALEAQFEAPVEAAS</sequence>
<dbReference type="KEGG" id="msea:METESE_12240"/>
<dbReference type="RefSeq" id="WP_316411299.1">
    <property type="nucleotide sequence ID" value="NZ_AP027081.1"/>
</dbReference>